<dbReference type="InterPro" id="IPR035068">
    <property type="entry name" value="TldD/PmbA_N"/>
</dbReference>
<dbReference type="GO" id="GO:0006508">
    <property type="term" value="P:proteolysis"/>
    <property type="evidence" value="ECO:0007669"/>
    <property type="project" value="UniProtKB-KW"/>
</dbReference>
<proteinExistence type="predicted"/>
<feature type="domain" description="Metalloprotease TldD/E N-terminal" evidence="4">
    <location>
        <begin position="18"/>
        <end position="80"/>
    </location>
</feature>
<accession>A0A382IR98</accession>
<evidence type="ECO:0000259" key="4">
    <source>
        <dbReference type="Pfam" id="PF01523"/>
    </source>
</evidence>
<feature type="non-terminal residue" evidence="5">
    <location>
        <position position="125"/>
    </location>
</feature>
<keyword evidence="3" id="KW-0482">Metalloprotease</keyword>
<dbReference type="GO" id="GO:0008237">
    <property type="term" value="F:metallopeptidase activity"/>
    <property type="evidence" value="ECO:0007669"/>
    <property type="project" value="UniProtKB-KW"/>
</dbReference>
<dbReference type="Pfam" id="PF01523">
    <property type="entry name" value="PmbA_TldD_1st"/>
    <property type="match status" value="1"/>
</dbReference>
<evidence type="ECO:0000256" key="1">
    <source>
        <dbReference type="ARBA" id="ARBA00022670"/>
    </source>
</evidence>
<dbReference type="AlphaFoldDB" id="A0A382IR98"/>
<name>A0A382IR98_9ZZZZ</name>
<gene>
    <name evidence="5" type="ORF">METZ01_LOCUS255198</name>
</gene>
<dbReference type="EMBL" id="UINC01069172">
    <property type="protein sequence ID" value="SVC02344.1"/>
    <property type="molecule type" value="Genomic_DNA"/>
</dbReference>
<evidence type="ECO:0000256" key="3">
    <source>
        <dbReference type="ARBA" id="ARBA00023049"/>
    </source>
</evidence>
<keyword evidence="2" id="KW-0378">Hydrolase</keyword>
<dbReference type="InterPro" id="IPR036059">
    <property type="entry name" value="TldD/PmbA_sf"/>
</dbReference>
<dbReference type="SUPFAM" id="SSF111283">
    <property type="entry name" value="Putative modulator of DNA gyrase, PmbA/TldD"/>
    <property type="match status" value="1"/>
</dbReference>
<evidence type="ECO:0000256" key="2">
    <source>
        <dbReference type="ARBA" id="ARBA00022801"/>
    </source>
</evidence>
<dbReference type="PANTHER" id="PTHR30624">
    <property type="entry name" value="UNCHARACTERIZED PROTEIN TLDD AND PMBA"/>
    <property type="match status" value="1"/>
</dbReference>
<reference evidence="5" key="1">
    <citation type="submission" date="2018-05" db="EMBL/GenBank/DDBJ databases">
        <authorList>
            <person name="Lanie J.A."/>
            <person name="Ng W.-L."/>
            <person name="Kazmierczak K.M."/>
            <person name="Andrzejewski T.M."/>
            <person name="Davidsen T.M."/>
            <person name="Wayne K.J."/>
            <person name="Tettelin H."/>
            <person name="Glass J.I."/>
            <person name="Rusch D."/>
            <person name="Podicherti R."/>
            <person name="Tsui H.-C.T."/>
            <person name="Winkler M.E."/>
        </authorList>
    </citation>
    <scope>NUCLEOTIDE SEQUENCE</scope>
</reference>
<evidence type="ECO:0000313" key="5">
    <source>
        <dbReference type="EMBL" id="SVC02344.1"/>
    </source>
</evidence>
<sequence length="125" mass="14547">MKYDNLNQFKDSFSNYTELRVQENRNNRMNLTNGDVTGNVATTTSGVSARVFKDGNWGFSSSPDITNDSISNVVKASSENVQFMNKKDETRCGFYLPETHANYEMDFRTKKDRQNQKYWVDFIRE</sequence>
<organism evidence="5">
    <name type="scientific">marine metagenome</name>
    <dbReference type="NCBI Taxonomy" id="408172"/>
    <lineage>
        <taxon>unclassified sequences</taxon>
        <taxon>metagenomes</taxon>
        <taxon>ecological metagenomes</taxon>
    </lineage>
</organism>
<dbReference type="InterPro" id="IPR002510">
    <property type="entry name" value="Metalloprtase-TldD/E_N"/>
</dbReference>
<dbReference type="Gene3D" id="3.30.2290.10">
    <property type="entry name" value="PmbA/TldD superfamily"/>
    <property type="match status" value="1"/>
</dbReference>
<protein>
    <recommendedName>
        <fullName evidence="4">Metalloprotease TldD/E N-terminal domain-containing protein</fullName>
    </recommendedName>
</protein>
<dbReference type="InterPro" id="IPR051463">
    <property type="entry name" value="Peptidase_U62_metallo"/>
</dbReference>
<dbReference type="PANTHER" id="PTHR30624:SF0">
    <property type="entry name" value="METALLOPROTEASE SLR0863"/>
    <property type="match status" value="1"/>
</dbReference>
<dbReference type="GO" id="GO:0005829">
    <property type="term" value="C:cytosol"/>
    <property type="evidence" value="ECO:0007669"/>
    <property type="project" value="TreeGrafter"/>
</dbReference>
<keyword evidence="1" id="KW-0645">Protease</keyword>